<protein>
    <submittedName>
        <fullName evidence="8">MFS transporter</fullName>
    </submittedName>
</protein>
<dbReference type="InterPro" id="IPR020846">
    <property type="entry name" value="MFS_dom"/>
</dbReference>
<feature type="region of interest" description="Disordered" evidence="5">
    <location>
        <begin position="409"/>
        <end position="434"/>
    </location>
</feature>
<organism evidence="8 9">
    <name type="scientific">Actinomadura yumaensis</name>
    <dbReference type="NCBI Taxonomy" id="111807"/>
    <lineage>
        <taxon>Bacteria</taxon>
        <taxon>Bacillati</taxon>
        <taxon>Actinomycetota</taxon>
        <taxon>Actinomycetes</taxon>
        <taxon>Streptosporangiales</taxon>
        <taxon>Thermomonosporaceae</taxon>
        <taxon>Actinomadura</taxon>
    </lineage>
</organism>
<keyword evidence="4 6" id="KW-0472">Membrane</keyword>
<feature type="transmembrane region" description="Helical" evidence="6">
    <location>
        <begin position="384"/>
        <end position="403"/>
    </location>
</feature>
<dbReference type="RefSeq" id="WP_309240043.1">
    <property type="nucleotide sequence ID" value="NZ_JBHSXE010000001.1"/>
</dbReference>
<dbReference type="PROSITE" id="PS50850">
    <property type="entry name" value="MFS"/>
    <property type="match status" value="1"/>
</dbReference>
<keyword evidence="9" id="KW-1185">Reference proteome</keyword>
<evidence type="ECO:0000256" key="1">
    <source>
        <dbReference type="ARBA" id="ARBA00004651"/>
    </source>
</evidence>
<evidence type="ECO:0000256" key="2">
    <source>
        <dbReference type="ARBA" id="ARBA00022692"/>
    </source>
</evidence>
<evidence type="ECO:0000313" key="9">
    <source>
        <dbReference type="Proteomes" id="UP001596380"/>
    </source>
</evidence>
<gene>
    <name evidence="8" type="ORF">ACFQKB_29140</name>
</gene>
<feature type="domain" description="Major facilitator superfamily (MFS) profile" evidence="7">
    <location>
        <begin position="24"/>
        <end position="410"/>
    </location>
</feature>
<keyword evidence="3 6" id="KW-1133">Transmembrane helix</keyword>
<evidence type="ECO:0000256" key="3">
    <source>
        <dbReference type="ARBA" id="ARBA00022989"/>
    </source>
</evidence>
<dbReference type="Gene3D" id="1.20.1250.20">
    <property type="entry name" value="MFS general substrate transporter like domains"/>
    <property type="match status" value="1"/>
</dbReference>
<feature type="transmembrane region" description="Helical" evidence="6">
    <location>
        <begin position="176"/>
        <end position="197"/>
    </location>
</feature>
<reference evidence="9" key="1">
    <citation type="journal article" date="2019" name="Int. J. Syst. Evol. Microbiol.">
        <title>The Global Catalogue of Microorganisms (GCM) 10K type strain sequencing project: providing services to taxonomists for standard genome sequencing and annotation.</title>
        <authorList>
            <consortium name="The Broad Institute Genomics Platform"/>
            <consortium name="The Broad Institute Genome Sequencing Center for Infectious Disease"/>
            <person name="Wu L."/>
            <person name="Ma J."/>
        </authorList>
    </citation>
    <scope>NUCLEOTIDE SEQUENCE [LARGE SCALE GENOMIC DNA]</scope>
    <source>
        <strain evidence="9">JCM 3369</strain>
    </source>
</reference>
<proteinExistence type="predicted"/>
<evidence type="ECO:0000259" key="7">
    <source>
        <dbReference type="PROSITE" id="PS50850"/>
    </source>
</evidence>
<comment type="subcellular location">
    <subcellularLocation>
        <location evidence="1">Cell membrane</location>
        <topology evidence="1">Multi-pass membrane protein</topology>
    </subcellularLocation>
</comment>
<feature type="transmembrane region" description="Helical" evidence="6">
    <location>
        <begin position="267"/>
        <end position="286"/>
    </location>
</feature>
<dbReference type="PANTHER" id="PTHR23531:SF1">
    <property type="entry name" value="QUINOLENE RESISTANCE PROTEIN NORA"/>
    <property type="match status" value="1"/>
</dbReference>
<feature type="transmembrane region" description="Helical" evidence="6">
    <location>
        <begin position="113"/>
        <end position="137"/>
    </location>
</feature>
<evidence type="ECO:0000256" key="6">
    <source>
        <dbReference type="SAM" id="Phobius"/>
    </source>
</evidence>
<feature type="transmembrane region" description="Helical" evidence="6">
    <location>
        <begin position="149"/>
        <end position="170"/>
    </location>
</feature>
<dbReference type="Pfam" id="PF07690">
    <property type="entry name" value="MFS_1"/>
    <property type="match status" value="1"/>
</dbReference>
<dbReference type="InterPro" id="IPR052714">
    <property type="entry name" value="MFS_Exporter"/>
</dbReference>
<feature type="transmembrane region" description="Helical" evidence="6">
    <location>
        <begin position="20"/>
        <end position="43"/>
    </location>
</feature>
<dbReference type="PANTHER" id="PTHR23531">
    <property type="entry name" value="QUINOLENE RESISTANCE PROTEIN NORA"/>
    <property type="match status" value="1"/>
</dbReference>
<sequence length="434" mass="43589">MQQAASAPNVERMSETRPRLVNGPLAVLFVCSFTAMTGFYLLFSVVPLYATSVGAGGTGAGFATGALMLSTVAAEFATPRLTARYGHRPVLAAGFLLLGLPALALPATTNLAAILGVSLVRGVGFAIAVVVCGALVAEFVPAERRGEGLGLSGVVIGVPNILALPAGVWLADHYGYTPVFVAAAASCLVSFAACLFLPRRTPRAAGHAAAHAAGQAAGHEPSAPALGVLGGLRTPALLRPSAVFGVSAMAVGVIATFLPTAVPGGSLAATALLVQATASTFGRWWAGRHGDRHGAGRLLLPGALAAAAGMAVLVLVPNAAAVVVAMLVFGLGFGVAQNASLAVMFERVRPSGYGTVSAIWNVAYDTGMGVGGAGFGLLAARTGYPPAFALTGVLIFLALPLAFRDRRAPAQVPGQDPPARVAAPSESRLDGTSV</sequence>
<accession>A0ABW2CRB7</accession>
<dbReference type="EMBL" id="JBHSXS010000022">
    <property type="protein sequence ID" value="MFC6883855.1"/>
    <property type="molecule type" value="Genomic_DNA"/>
</dbReference>
<feature type="transmembrane region" description="Helical" evidence="6">
    <location>
        <begin position="357"/>
        <end position="378"/>
    </location>
</feature>
<name>A0ABW2CRB7_9ACTN</name>
<dbReference type="SUPFAM" id="SSF103473">
    <property type="entry name" value="MFS general substrate transporter"/>
    <property type="match status" value="1"/>
</dbReference>
<evidence type="ECO:0000313" key="8">
    <source>
        <dbReference type="EMBL" id="MFC6883855.1"/>
    </source>
</evidence>
<feature type="transmembrane region" description="Helical" evidence="6">
    <location>
        <begin position="55"/>
        <end position="77"/>
    </location>
</feature>
<dbReference type="Proteomes" id="UP001596380">
    <property type="component" value="Unassembled WGS sequence"/>
</dbReference>
<dbReference type="InterPro" id="IPR011701">
    <property type="entry name" value="MFS"/>
</dbReference>
<feature type="transmembrane region" description="Helical" evidence="6">
    <location>
        <begin position="89"/>
        <end position="107"/>
    </location>
</feature>
<keyword evidence="2 6" id="KW-0812">Transmembrane</keyword>
<comment type="caution">
    <text evidence="8">The sequence shown here is derived from an EMBL/GenBank/DDBJ whole genome shotgun (WGS) entry which is preliminary data.</text>
</comment>
<feature type="transmembrane region" description="Helical" evidence="6">
    <location>
        <begin position="298"/>
        <end position="316"/>
    </location>
</feature>
<dbReference type="InterPro" id="IPR036259">
    <property type="entry name" value="MFS_trans_sf"/>
</dbReference>
<feature type="transmembrane region" description="Helical" evidence="6">
    <location>
        <begin position="322"/>
        <end position="345"/>
    </location>
</feature>
<evidence type="ECO:0000256" key="4">
    <source>
        <dbReference type="ARBA" id="ARBA00023136"/>
    </source>
</evidence>
<evidence type="ECO:0000256" key="5">
    <source>
        <dbReference type="SAM" id="MobiDB-lite"/>
    </source>
</evidence>
<feature type="transmembrane region" description="Helical" evidence="6">
    <location>
        <begin position="242"/>
        <end position="261"/>
    </location>
</feature>